<name>A0A9D3PRH1_MEGAT</name>
<comment type="subcellular location">
    <subcellularLocation>
        <location evidence="3">Cytoplasm</location>
        <location evidence="3">Cytoskeleton</location>
        <location evidence="3">Spindle pole</location>
    </subcellularLocation>
    <subcellularLocation>
        <location evidence="2">Mitochondrion outer membrane</location>
        <topology evidence="2">Single-pass membrane protein</topology>
    </subcellularLocation>
    <subcellularLocation>
        <location evidence="1">Nucleus</location>
    </subcellularLocation>
</comment>
<evidence type="ECO:0000256" key="2">
    <source>
        <dbReference type="ARBA" id="ARBA00004572"/>
    </source>
</evidence>
<evidence type="ECO:0000256" key="5">
    <source>
        <dbReference type="ARBA" id="ARBA00022692"/>
    </source>
</evidence>
<feature type="transmembrane region" description="Helical" evidence="18">
    <location>
        <begin position="36"/>
        <end position="56"/>
    </location>
</feature>
<evidence type="ECO:0000256" key="7">
    <source>
        <dbReference type="ARBA" id="ARBA00022989"/>
    </source>
</evidence>
<proteinExistence type="inferred from homology"/>
<evidence type="ECO:0000256" key="4">
    <source>
        <dbReference type="ARBA" id="ARBA00022490"/>
    </source>
</evidence>
<dbReference type="Pfam" id="PF21033">
    <property type="entry name" value="RMD1-3"/>
    <property type="match status" value="1"/>
</dbReference>
<evidence type="ECO:0000256" key="13">
    <source>
        <dbReference type="ARBA" id="ARBA00038360"/>
    </source>
</evidence>
<organism evidence="19 20">
    <name type="scientific">Megalops atlanticus</name>
    <name type="common">Tarpon</name>
    <name type="synonym">Clupea gigantea</name>
    <dbReference type="NCBI Taxonomy" id="7932"/>
    <lineage>
        <taxon>Eukaryota</taxon>
        <taxon>Metazoa</taxon>
        <taxon>Chordata</taxon>
        <taxon>Craniata</taxon>
        <taxon>Vertebrata</taxon>
        <taxon>Euteleostomi</taxon>
        <taxon>Actinopterygii</taxon>
        <taxon>Neopterygii</taxon>
        <taxon>Teleostei</taxon>
        <taxon>Elopiformes</taxon>
        <taxon>Megalopidae</taxon>
        <taxon>Megalops</taxon>
    </lineage>
</organism>
<dbReference type="GO" id="GO:0097431">
    <property type="term" value="C:mitotic spindle pole"/>
    <property type="evidence" value="ECO:0007669"/>
    <property type="project" value="TreeGrafter"/>
</dbReference>
<evidence type="ECO:0000256" key="10">
    <source>
        <dbReference type="ARBA" id="ARBA00023136"/>
    </source>
</evidence>
<evidence type="ECO:0000313" key="20">
    <source>
        <dbReference type="Proteomes" id="UP001046870"/>
    </source>
</evidence>
<evidence type="ECO:0000256" key="9">
    <source>
        <dbReference type="ARBA" id="ARBA00023128"/>
    </source>
</evidence>
<keyword evidence="7 18" id="KW-1133">Transmembrane helix</keyword>
<evidence type="ECO:0000313" key="19">
    <source>
        <dbReference type="EMBL" id="KAG7466320.1"/>
    </source>
</evidence>
<keyword evidence="10 18" id="KW-0472">Membrane</keyword>
<dbReference type="GO" id="GO:0005634">
    <property type="term" value="C:nucleus"/>
    <property type="evidence" value="ECO:0007669"/>
    <property type="project" value="UniProtKB-SubCell"/>
</dbReference>
<evidence type="ECO:0000256" key="1">
    <source>
        <dbReference type="ARBA" id="ARBA00004123"/>
    </source>
</evidence>
<evidence type="ECO:0000256" key="16">
    <source>
        <dbReference type="ARBA" id="ARBA00041960"/>
    </source>
</evidence>
<dbReference type="Proteomes" id="UP001046870">
    <property type="component" value="Chromosome 13"/>
</dbReference>
<evidence type="ECO:0000256" key="12">
    <source>
        <dbReference type="ARBA" id="ARBA00023242"/>
    </source>
</evidence>
<keyword evidence="11" id="KW-0206">Cytoskeleton</keyword>
<evidence type="ECO:0000256" key="8">
    <source>
        <dbReference type="ARBA" id="ARBA00023054"/>
    </source>
</evidence>
<keyword evidence="4" id="KW-0963">Cytoplasm</keyword>
<evidence type="ECO:0000256" key="11">
    <source>
        <dbReference type="ARBA" id="ARBA00023212"/>
    </source>
</evidence>
<dbReference type="GO" id="GO:0005876">
    <property type="term" value="C:spindle microtubule"/>
    <property type="evidence" value="ECO:0007669"/>
    <property type="project" value="TreeGrafter"/>
</dbReference>
<sequence length="512" mass="57279">MKQEYLQRKNTRKVATSEKILFLLACFTMIKLGRNAWIGTGVGATAGAALIIFLIYKKSKRRRAGISQNNSPAHVLSTMDGPSNAIVATQVHEVQVCDCMVSPERVSQGALVLDVDRDLQSEQQVELRNRLDEVLLCVANLREEVSDLRSSLQGIVVQIVQDVKTGIEESQKAARRRRHFLPRERSDSQSSSSIYFTASGASLYDGESEGGYTTANPESDYNGDTDRDTDRETDKETEKDSEDEDEQSCATVRTLKQDSQEEEEEDEENSLQLDAEWSTEELAGLLSQCDALHSGSTQEKAEGFQLLCSNKPMYGGNKEFLWRLARAYNDMCETTEDKEEKKLYAEQGRDEAAAALQMDNLNAECHKWFAVLTGVTLHYESMHGKLKSSHIFKEHIDKAIALKADDPLCFYLLGRWCYEVASLGWLEKKAAAALYETPPTATLHNALENFLKAEELSPGFSRTARLYIAKCHKELGNISEAKNWAQLAFKMPKVSEDGDNAGLEEALEALRN</sequence>
<evidence type="ECO:0000256" key="15">
    <source>
        <dbReference type="ARBA" id="ARBA00041608"/>
    </source>
</evidence>
<evidence type="ECO:0000256" key="3">
    <source>
        <dbReference type="ARBA" id="ARBA00004647"/>
    </source>
</evidence>
<keyword evidence="5 18" id="KW-0812">Transmembrane</keyword>
<gene>
    <name evidence="19" type="ORF">MATL_G00163800</name>
</gene>
<dbReference type="EMBL" id="JAFDVH010000013">
    <property type="protein sequence ID" value="KAG7466320.1"/>
    <property type="molecule type" value="Genomic_DNA"/>
</dbReference>
<dbReference type="AlphaFoldDB" id="A0A9D3PRH1"/>
<keyword evidence="20" id="KW-1185">Reference proteome</keyword>
<comment type="caution">
    <text evidence="19">The sequence shown here is derived from an EMBL/GenBank/DDBJ whole genome shotgun (WGS) entry which is preliminary data.</text>
</comment>
<comment type="similarity">
    <text evidence="13">Belongs to the RMDN family.</text>
</comment>
<dbReference type="Gene3D" id="1.25.40.10">
    <property type="entry name" value="Tetratricopeptide repeat domain"/>
    <property type="match status" value="1"/>
</dbReference>
<keyword evidence="12" id="KW-0539">Nucleus</keyword>
<protein>
    <recommendedName>
        <fullName evidence="14">Regulator of microtubule dynamics protein 3</fullName>
    </recommendedName>
    <alternativeName>
        <fullName evidence="15">Protein FAM82A2</fullName>
    </alternativeName>
    <alternativeName>
        <fullName evidence="16">Protein FAM82C</fullName>
    </alternativeName>
</protein>
<dbReference type="SUPFAM" id="SSF48452">
    <property type="entry name" value="TPR-like"/>
    <property type="match status" value="1"/>
</dbReference>
<evidence type="ECO:0000256" key="14">
    <source>
        <dbReference type="ARBA" id="ARBA00039962"/>
    </source>
</evidence>
<dbReference type="OrthoDB" id="512473at2759"/>
<dbReference type="PANTHER" id="PTHR16056:SF18">
    <property type="entry name" value="REGULATOR OF MICROTUBULE DYNAMICS PROTEIN 3"/>
    <property type="match status" value="1"/>
</dbReference>
<evidence type="ECO:0000256" key="6">
    <source>
        <dbReference type="ARBA" id="ARBA00022787"/>
    </source>
</evidence>
<keyword evidence="8" id="KW-0175">Coiled coil</keyword>
<keyword evidence="6" id="KW-1000">Mitochondrion outer membrane</keyword>
<evidence type="ECO:0000256" key="17">
    <source>
        <dbReference type="SAM" id="MobiDB-lite"/>
    </source>
</evidence>
<dbReference type="GO" id="GO:0005741">
    <property type="term" value="C:mitochondrial outer membrane"/>
    <property type="evidence" value="ECO:0007669"/>
    <property type="project" value="UniProtKB-SubCell"/>
</dbReference>
<accession>A0A9D3PRH1</accession>
<feature type="compositionally biased region" description="Basic and acidic residues" evidence="17">
    <location>
        <begin position="224"/>
        <end position="238"/>
    </location>
</feature>
<dbReference type="InterPro" id="IPR049039">
    <property type="entry name" value="RMD1-3_a_helical_rpt"/>
</dbReference>
<dbReference type="GO" id="GO:0008017">
    <property type="term" value="F:microtubule binding"/>
    <property type="evidence" value="ECO:0007669"/>
    <property type="project" value="TreeGrafter"/>
</dbReference>
<dbReference type="InterPro" id="IPR011990">
    <property type="entry name" value="TPR-like_helical_dom_sf"/>
</dbReference>
<keyword evidence="9" id="KW-0496">Mitochondrion</keyword>
<feature type="compositionally biased region" description="Acidic residues" evidence="17">
    <location>
        <begin position="260"/>
        <end position="269"/>
    </location>
</feature>
<evidence type="ECO:0000256" key="18">
    <source>
        <dbReference type="SAM" id="Phobius"/>
    </source>
</evidence>
<feature type="region of interest" description="Disordered" evidence="17">
    <location>
        <begin position="170"/>
        <end position="274"/>
    </location>
</feature>
<dbReference type="PANTHER" id="PTHR16056">
    <property type="entry name" value="REGULATOR OF MICROTUBULE DYNAMICS PROTEIN"/>
    <property type="match status" value="1"/>
</dbReference>
<reference evidence="19" key="1">
    <citation type="submission" date="2021-01" db="EMBL/GenBank/DDBJ databases">
        <authorList>
            <person name="Zahm M."/>
            <person name="Roques C."/>
            <person name="Cabau C."/>
            <person name="Klopp C."/>
            <person name="Donnadieu C."/>
            <person name="Jouanno E."/>
            <person name="Lampietro C."/>
            <person name="Louis A."/>
            <person name="Herpin A."/>
            <person name="Echchiki A."/>
            <person name="Berthelot C."/>
            <person name="Parey E."/>
            <person name="Roest-Crollius H."/>
            <person name="Braasch I."/>
            <person name="Postlethwait J."/>
            <person name="Bobe J."/>
            <person name="Montfort J."/>
            <person name="Bouchez O."/>
            <person name="Begum T."/>
            <person name="Mejri S."/>
            <person name="Adams A."/>
            <person name="Chen W.-J."/>
            <person name="Guiguen Y."/>
        </authorList>
    </citation>
    <scope>NUCLEOTIDE SEQUENCE</scope>
    <source>
        <strain evidence="19">YG-15Mar2019-1</strain>
        <tissue evidence="19">Brain</tissue>
    </source>
</reference>